<feature type="domain" description="Response regulatory" evidence="8">
    <location>
        <begin position="3"/>
        <end position="122"/>
    </location>
</feature>
<feature type="domain" description="Sigma-54 factor interaction" evidence="7">
    <location>
        <begin position="154"/>
        <end position="375"/>
    </location>
</feature>
<dbReference type="PRINTS" id="PR01590">
    <property type="entry name" value="HTHFIS"/>
</dbReference>
<keyword evidence="6" id="KW-0597">Phosphoprotein</keyword>
<dbReference type="InterPro" id="IPR001789">
    <property type="entry name" value="Sig_transdc_resp-reg_receiver"/>
</dbReference>
<dbReference type="PROSITE" id="PS00688">
    <property type="entry name" value="SIGMA54_INTERACT_3"/>
    <property type="match status" value="1"/>
</dbReference>
<dbReference type="InterPro" id="IPR002078">
    <property type="entry name" value="Sigma_54_int"/>
</dbReference>
<dbReference type="SUPFAM" id="SSF52540">
    <property type="entry name" value="P-loop containing nucleoside triphosphate hydrolases"/>
    <property type="match status" value="1"/>
</dbReference>
<dbReference type="InterPro" id="IPR058031">
    <property type="entry name" value="AAA_lid_NorR"/>
</dbReference>
<keyword evidence="4" id="KW-0238">DNA-binding</keyword>
<dbReference type="PANTHER" id="PTHR32071">
    <property type="entry name" value="TRANSCRIPTIONAL REGULATORY PROTEIN"/>
    <property type="match status" value="1"/>
</dbReference>
<keyword evidence="5" id="KW-0804">Transcription</keyword>
<dbReference type="GO" id="GO:0043565">
    <property type="term" value="F:sequence-specific DNA binding"/>
    <property type="evidence" value="ECO:0007669"/>
    <property type="project" value="InterPro"/>
</dbReference>
<keyword evidence="2" id="KW-0067">ATP-binding</keyword>
<evidence type="ECO:0000313" key="10">
    <source>
        <dbReference type="Proteomes" id="UP001359886"/>
    </source>
</evidence>
<dbReference type="Pfam" id="PF00158">
    <property type="entry name" value="Sigma54_activat"/>
    <property type="match status" value="1"/>
</dbReference>
<dbReference type="SMART" id="SM00448">
    <property type="entry name" value="REC"/>
    <property type="match status" value="1"/>
</dbReference>
<dbReference type="PANTHER" id="PTHR32071:SF86">
    <property type="entry name" value="TWO COMPONENT SIGNAL TRANSDUCTION SYSTEM SIGMA54-DEPENDENT RESPONSE REGULATOR FIS FAMILY"/>
    <property type="match status" value="1"/>
</dbReference>
<name>A0AAW9RKA0_9GAMM</name>
<dbReference type="RefSeq" id="WP_354695825.1">
    <property type="nucleotide sequence ID" value="NZ_JAZHOG010000008.1"/>
</dbReference>
<dbReference type="GO" id="GO:0006355">
    <property type="term" value="P:regulation of DNA-templated transcription"/>
    <property type="evidence" value="ECO:0007669"/>
    <property type="project" value="InterPro"/>
</dbReference>
<dbReference type="InterPro" id="IPR002197">
    <property type="entry name" value="HTH_Fis"/>
</dbReference>
<dbReference type="Pfam" id="PF02954">
    <property type="entry name" value="HTH_8"/>
    <property type="match status" value="1"/>
</dbReference>
<organism evidence="9 10">
    <name type="scientific">Elongatibacter sediminis</name>
    <dbReference type="NCBI Taxonomy" id="3119006"/>
    <lineage>
        <taxon>Bacteria</taxon>
        <taxon>Pseudomonadati</taxon>
        <taxon>Pseudomonadota</taxon>
        <taxon>Gammaproteobacteria</taxon>
        <taxon>Chromatiales</taxon>
        <taxon>Wenzhouxiangellaceae</taxon>
        <taxon>Elongatibacter</taxon>
    </lineage>
</organism>
<accession>A0AAW9RKA0</accession>
<dbReference type="AlphaFoldDB" id="A0AAW9RKA0"/>
<dbReference type="EMBL" id="JAZHOG010000008">
    <property type="protein sequence ID" value="MEJ8568503.1"/>
    <property type="molecule type" value="Genomic_DNA"/>
</dbReference>
<dbReference type="PROSITE" id="PS00676">
    <property type="entry name" value="SIGMA54_INTERACT_2"/>
    <property type="match status" value="1"/>
</dbReference>
<dbReference type="Gene3D" id="1.10.10.60">
    <property type="entry name" value="Homeodomain-like"/>
    <property type="match status" value="1"/>
</dbReference>
<dbReference type="InterPro" id="IPR025943">
    <property type="entry name" value="Sigma_54_int_dom_ATP-bd_2"/>
</dbReference>
<dbReference type="SUPFAM" id="SSF52172">
    <property type="entry name" value="CheY-like"/>
    <property type="match status" value="1"/>
</dbReference>
<dbReference type="GO" id="GO:0000160">
    <property type="term" value="P:phosphorelay signal transduction system"/>
    <property type="evidence" value="ECO:0007669"/>
    <property type="project" value="InterPro"/>
</dbReference>
<dbReference type="GO" id="GO:0005524">
    <property type="term" value="F:ATP binding"/>
    <property type="evidence" value="ECO:0007669"/>
    <property type="project" value="UniProtKB-KW"/>
</dbReference>
<evidence type="ECO:0000256" key="3">
    <source>
        <dbReference type="ARBA" id="ARBA00023015"/>
    </source>
</evidence>
<dbReference type="Gene3D" id="3.40.50.2300">
    <property type="match status" value="1"/>
</dbReference>
<comment type="caution">
    <text evidence="9">The sequence shown here is derived from an EMBL/GenBank/DDBJ whole genome shotgun (WGS) entry which is preliminary data.</text>
</comment>
<dbReference type="FunFam" id="3.40.50.300:FF:000006">
    <property type="entry name" value="DNA-binding transcriptional regulator NtrC"/>
    <property type="match status" value="1"/>
</dbReference>
<dbReference type="SUPFAM" id="SSF46689">
    <property type="entry name" value="Homeodomain-like"/>
    <property type="match status" value="1"/>
</dbReference>
<evidence type="ECO:0000256" key="4">
    <source>
        <dbReference type="ARBA" id="ARBA00023125"/>
    </source>
</evidence>
<dbReference type="PROSITE" id="PS50045">
    <property type="entry name" value="SIGMA54_INTERACT_4"/>
    <property type="match status" value="1"/>
</dbReference>
<dbReference type="Gene3D" id="1.10.8.60">
    <property type="match status" value="1"/>
</dbReference>
<dbReference type="InterPro" id="IPR025944">
    <property type="entry name" value="Sigma_54_int_dom_CS"/>
</dbReference>
<dbReference type="InterPro" id="IPR011006">
    <property type="entry name" value="CheY-like_superfamily"/>
</dbReference>
<evidence type="ECO:0000256" key="5">
    <source>
        <dbReference type="ARBA" id="ARBA00023163"/>
    </source>
</evidence>
<evidence type="ECO:0000259" key="7">
    <source>
        <dbReference type="PROSITE" id="PS50045"/>
    </source>
</evidence>
<dbReference type="Gene3D" id="3.40.50.300">
    <property type="entry name" value="P-loop containing nucleotide triphosphate hydrolases"/>
    <property type="match status" value="1"/>
</dbReference>
<keyword evidence="3" id="KW-0805">Transcription regulation</keyword>
<dbReference type="InterPro" id="IPR027417">
    <property type="entry name" value="P-loop_NTPase"/>
</dbReference>
<dbReference type="SMART" id="SM00382">
    <property type="entry name" value="AAA"/>
    <property type="match status" value="1"/>
</dbReference>
<sequence>MPLVLIIDDNPDIAKALEVSLGLIGIDTCHADSPSRGLERLHAEPVDLVIQDMNFTRDTTSGEEGVELFHRIRAHDPDLPIILLTAWTDLETAVELVRAGAADYLGKPWDEDKLQTSVKNLLELREVQTAHDRLRDDSRRRRRQLAENHDLCGAVYASEIMHQVFSMAVQVAAADVPVLITGPNGAGKDVVARVIQANSKRRDKPFVTVNIGALPASLMEAELFGAEAGAFTGSAARREGRFEAADGGTLFLDEIGNLSTEGQVKLLRVLQTGEYERLGSSQTRRADVRIVSATNANLAEAIRERTFREDLYYRLNLIEIDVPPLAQRAEDILPLATCFLADGVPLSAGAEQRLVRHSWPGNVRELQNVMRRASILAGGSRILPEHLGLDLGTPGPDARRAEPDEDEIRSIMADCEGNVSRAARRLGLSRQALYRRLEKLSAEPDGPADR</sequence>
<dbReference type="CDD" id="cd00009">
    <property type="entry name" value="AAA"/>
    <property type="match status" value="1"/>
</dbReference>
<dbReference type="Pfam" id="PF00072">
    <property type="entry name" value="Response_reg"/>
    <property type="match status" value="1"/>
</dbReference>
<feature type="modified residue" description="4-aspartylphosphate" evidence="6">
    <location>
        <position position="52"/>
    </location>
</feature>
<keyword evidence="10" id="KW-1185">Reference proteome</keyword>
<dbReference type="Proteomes" id="UP001359886">
    <property type="component" value="Unassembled WGS sequence"/>
</dbReference>
<reference evidence="9 10" key="1">
    <citation type="submission" date="2024-02" db="EMBL/GenBank/DDBJ databases">
        <title>A novel Wenzhouxiangellaceae bacterium, isolated from coastal sediments.</title>
        <authorList>
            <person name="Du Z.-J."/>
            <person name="Ye Y.-Q."/>
            <person name="Zhang X.-Y."/>
        </authorList>
    </citation>
    <scope>NUCLEOTIDE SEQUENCE [LARGE SCALE GENOMIC DNA]</scope>
    <source>
        <strain evidence="9 10">CH-27</strain>
    </source>
</reference>
<protein>
    <submittedName>
        <fullName evidence="9">Sigma-54 dependent transcriptional regulator</fullName>
    </submittedName>
</protein>
<proteinExistence type="predicted"/>
<keyword evidence="1" id="KW-0547">Nucleotide-binding</keyword>
<dbReference type="InterPro" id="IPR003593">
    <property type="entry name" value="AAA+_ATPase"/>
</dbReference>
<gene>
    <name evidence="9" type="ORF">V3330_12790</name>
</gene>
<dbReference type="PROSITE" id="PS50110">
    <property type="entry name" value="RESPONSE_REGULATORY"/>
    <property type="match status" value="1"/>
</dbReference>
<dbReference type="Pfam" id="PF25601">
    <property type="entry name" value="AAA_lid_14"/>
    <property type="match status" value="1"/>
</dbReference>
<evidence type="ECO:0000256" key="2">
    <source>
        <dbReference type="ARBA" id="ARBA00022840"/>
    </source>
</evidence>
<evidence type="ECO:0000256" key="1">
    <source>
        <dbReference type="ARBA" id="ARBA00022741"/>
    </source>
</evidence>
<evidence type="ECO:0000256" key="6">
    <source>
        <dbReference type="PROSITE-ProRule" id="PRU00169"/>
    </source>
</evidence>
<evidence type="ECO:0000259" key="8">
    <source>
        <dbReference type="PROSITE" id="PS50110"/>
    </source>
</evidence>
<evidence type="ECO:0000313" key="9">
    <source>
        <dbReference type="EMBL" id="MEJ8568503.1"/>
    </source>
</evidence>
<dbReference type="InterPro" id="IPR009057">
    <property type="entry name" value="Homeodomain-like_sf"/>
</dbReference>